<dbReference type="InterPro" id="IPR000399">
    <property type="entry name" value="TPP-bd_CS"/>
</dbReference>
<dbReference type="InterPro" id="IPR029061">
    <property type="entry name" value="THDP-binding"/>
</dbReference>
<dbReference type="InterPro" id="IPR045229">
    <property type="entry name" value="TPP_enz"/>
</dbReference>
<sequence length="231" mass="25088">VELGIVGDASETLISLISALSVDESKLAGRRERAERLKKQFADEVIKLASPQVSVIDKISNALPDDAIVVQGMTNIGYWSSAALPMDRTRNYVTSSYFGTLGYAFPTALGCQTAFPERKVVALCGDGGFMYSPQELSTAMRYGLNTVAVVFNNGAFGASRWDQQHQFNGRYIGTDLFNPDFVAMAKSFGAEGIKTDADNIDQGLAEALTLDKPTLLEVEIPNMMPPFQIVE</sequence>
<protein>
    <recommendedName>
        <fullName evidence="3">Thiamine pyrophosphate enzyme TPP-binding domain-containing protein</fullName>
    </recommendedName>
</protein>
<evidence type="ECO:0000259" key="3">
    <source>
        <dbReference type="Pfam" id="PF02775"/>
    </source>
</evidence>
<dbReference type="GO" id="GO:0030976">
    <property type="term" value="F:thiamine pyrophosphate binding"/>
    <property type="evidence" value="ECO:0007669"/>
    <property type="project" value="InterPro"/>
</dbReference>
<dbReference type="Pfam" id="PF02775">
    <property type="entry name" value="TPP_enzyme_C"/>
    <property type="match status" value="1"/>
</dbReference>
<dbReference type="Gene3D" id="3.40.50.1220">
    <property type="entry name" value="TPP-binding domain"/>
    <property type="match status" value="1"/>
</dbReference>
<dbReference type="GO" id="GO:0005948">
    <property type="term" value="C:acetolactate synthase complex"/>
    <property type="evidence" value="ECO:0007669"/>
    <property type="project" value="TreeGrafter"/>
</dbReference>
<dbReference type="Gene3D" id="3.40.50.970">
    <property type="match status" value="1"/>
</dbReference>
<evidence type="ECO:0000256" key="2">
    <source>
        <dbReference type="ARBA" id="ARBA00023052"/>
    </source>
</evidence>
<dbReference type="GO" id="GO:0003984">
    <property type="term" value="F:acetolactate synthase activity"/>
    <property type="evidence" value="ECO:0007669"/>
    <property type="project" value="TreeGrafter"/>
</dbReference>
<dbReference type="AlphaFoldDB" id="A0A382S719"/>
<gene>
    <name evidence="4" type="ORF">METZ01_LOCUS358537</name>
</gene>
<comment type="similarity">
    <text evidence="1">Belongs to the TPP enzyme family.</text>
</comment>
<dbReference type="GO" id="GO:0009097">
    <property type="term" value="P:isoleucine biosynthetic process"/>
    <property type="evidence" value="ECO:0007669"/>
    <property type="project" value="TreeGrafter"/>
</dbReference>
<dbReference type="PROSITE" id="PS00187">
    <property type="entry name" value="TPP_ENZYMES"/>
    <property type="match status" value="1"/>
</dbReference>
<evidence type="ECO:0000256" key="1">
    <source>
        <dbReference type="ARBA" id="ARBA00007812"/>
    </source>
</evidence>
<dbReference type="CDD" id="cd00568">
    <property type="entry name" value="TPP_enzymes"/>
    <property type="match status" value="1"/>
</dbReference>
<keyword evidence="2" id="KW-0786">Thiamine pyrophosphate</keyword>
<organism evidence="4">
    <name type="scientific">marine metagenome</name>
    <dbReference type="NCBI Taxonomy" id="408172"/>
    <lineage>
        <taxon>unclassified sequences</taxon>
        <taxon>metagenomes</taxon>
        <taxon>ecological metagenomes</taxon>
    </lineage>
</organism>
<accession>A0A382S719</accession>
<dbReference type="GO" id="GO:0050660">
    <property type="term" value="F:flavin adenine dinucleotide binding"/>
    <property type="evidence" value="ECO:0007669"/>
    <property type="project" value="TreeGrafter"/>
</dbReference>
<name>A0A382S719_9ZZZZ</name>
<dbReference type="PANTHER" id="PTHR18968:SF167">
    <property type="entry name" value="ACETOLACTATE SYNTHASE LARGE SUBUNIT ILVB2-RELATED"/>
    <property type="match status" value="1"/>
</dbReference>
<dbReference type="SUPFAM" id="SSF52518">
    <property type="entry name" value="Thiamin diphosphate-binding fold (THDP-binding)"/>
    <property type="match status" value="1"/>
</dbReference>
<dbReference type="EMBL" id="UINC01126905">
    <property type="protein sequence ID" value="SVD05683.1"/>
    <property type="molecule type" value="Genomic_DNA"/>
</dbReference>
<dbReference type="PANTHER" id="PTHR18968">
    <property type="entry name" value="THIAMINE PYROPHOSPHATE ENZYMES"/>
    <property type="match status" value="1"/>
</dbReference>
<feature type="domain" description="Thiamine pyrophosphate enzyme TPP-binding" evidence="3">
    <location>
        <begin position="74"/>
        <end position="218"/>
    </location>
</feature>
<reference evidence="4" key="1">
    <citation type="submission" date="2018-05" db="EMBL/GenBank/DDBJ databases">
        <authorList>
            <person name="Lanie J.A."/>
            <person name="Ng W.-L."/>
            <person name="Kazmierczak K.M."/>
            <person name="Andrzejewski T.M."/>
            <person name="Davidsen T.M."/>
            <person name="Wayne K.J."/>
            <person name="Tettelin H."/>
            <person name="Glass J.I."/>
            <person name="Rusch D."/>
            <person name="Podicherti R."/>
            <person name="Tsui H.-C.T."/>
            <person name="Winkler M.E."/>
        </authorList>
    </citation>
    <scope>NUCLEOTIDE SEQUENCE</scope>
</reference>
<dbReference type="InterPro" id="IPR011766">
    <property type="entry name" value="TPP_enzyme_TPP-bd"/>
</dbReference>
<dbReference type="GO" id="GO:0009099">
    <property type="term" value="P:L-valine biosynthetic process"/>
    <property type="evidence" value="ECO:0007669"/>
    <property type="project" value="TreeGrafter"/>
</dbReference>
<feature type="non-terminal residue" evidence="4">
    <location>
        <position position="1"/>
    </location>
</feature>
<proteinExistence type="inferred from homology"/>
<evidence type="ECO:0000313" key="4">
    <source>
        <dbReference type="EMBL" id="SVD05683.1"/>
    </source>
</evidence>
<dbReference type="GO" id="GO:0000287">
    <property type="term" value="F:magnesium ion binding"/>
    <property type="evidence" value="ECO:0007669"/>
    <property type="project" value="InterPro"/>
</dbReference>